<accession>A0A543NL16</accession>
<feature type="compositionally biased region" description="Pro residues" evidence="1">
    <location>
        <begin position="376"/>
        <end position="389"/>
    </location>
</feature>
<dbReference type="EMBL" id="VFQC01000001">
    <property type="protein sequence ID" value="TQN32520.1"/>
    <property type="molecule type" value="Genomic_DNA"/>
</dbReference>
<dbReference type="OrthoDB" id="3426897at2"/>
<dbReference type="RefSeq" id="WP_141923998.1">
    <property type="nucleotide sequence ID" value="NZ_VFQC01000001.1"/>
</dbReference>
<dbReference type="AlphaFoldDB" id="A0A543NL16"/>
<feature type="region of interest" description="Disordered" evidence="1">
    <location>
        <begin position="370"/>
        <end position="389"/>
    </location>
</feature>
<dbReference type="Proteomes" id="UP000317422">
    <property type="component" value="Unassembled WGS sequence"/>
</dbReference>
<organism evidence="2 3">
    <name type="scientific">Haloactinospora alba</name>
    <dbReference type="NCBI Taxonomy" id="405555"/>
    <lineage>
        <taxon>Bacteria</taxon>
        <taxon>Bacillati</taxon>
        <taxon>Actinomycetota</taxon>
        <taxon>Actinomycetes</taxon>
        <taxon>Streptosporangiales</taxon>
        <taxon>Nocardiopsidaceae</taxon>
        <taxon>Haloactinospora</taxon>
    </lineage>
</organism>
<feature type="region of interest" description="Disordered" evidence="1">
    <location>
        <begin position="409"/>
        <end position="445"/>
    </location>
</feature>
<protein>
    <submittedName>
        <fullName evidence="2">Uncharacterized protein</fullName>
    </submittedName>
</protein>
<keyword evidence="3" id="KW-1185">Reference proteome</keyword>
<evidence type="ECO:0000313" key="3">
    <source>
        <dbReference type="Proteomes" id="UP000317422"/>
    </source>
</evidence>
<reference evidence="2 3" key="1">
    <citation type="submission" date="2019-06" db="EMBL/GenBank/DDBJ databases">
        <title>Sequencing the genomes of 1000 actinobacteria strains.</title>
        <authorList>
            <person name="Klenk H.-P."/>
        </authorList>
    </citation>
    <scope>NUCLEOTIDE SEQUENCE [LARGE SCALE GENOMIC DNA]</scope>
    <source>
        <strain evidence="2 3">DSM 45015</strain>
    </source>
</reference>
<feature type="compositionally biased region" description="Low complexity" evidence="1">
    <location>
        <begin position="422"/>
        <end position="431"/>
    </location>
</feature>
<gene>
    <name evidence="2" type="ORF">FHX37_2483</name>
</gene>
<evidence type="ECO:0000256" key="1">
    <source>
        <dbReference type="SAM" id="MobiDB-lite"/>
    </source>
</evidence>
<proteinExistence type="predicted"/>
<evidence type="ECO:0000313" key="2">
    <source>
        <dbReference type="EMBL" id="TQN32520.1"/>
    </source>
</evidence>
<comment type="caution">
    <text evidence="2">The sequence shown here is derived from an EMBL/GenBank/DDBJ whole genome shotgun (WGS) entry which is preliminary data.</text>
</comment>
<name>A0A543NL16_9ACTN</name>
<sequence length="518" mass="54736">MSGDKPPLVNPDEIPFTDLAPEYLETVARNVKDDGGNIADSGNTIRSTWQGLGEVYSAPESGQLLSAVDRVAELGDDISDALTSVADALVTFAEEGGKAKKELVALRGEARDFLESIEAEGEDWNKDEDAVAEHRDLRGRINAAIVAYQEAERKCANAITSLFAGGTTFVAGNAQEPTPCRAGEQVYGLEEIPEQASMPWGGPQAVDAPFYVDAAAGAHDLWLGNVREAGSMLGVHRDGDWGVESGGEWLANEKAYWYETYQSTAALTGLYTPRDATWGVDSAGEWAANATRVRVEMAHAMVPWREWDERPGYVITQGGANISTAIGGAVLGATGVGAPAGAALASRAGLPRGPPARACKGCGGCAAPTRRRETCPPAPTPAPVRSMPPHPRAIHPGPGPMRCLTGKHPPTGARTPPRNTCSASWASSTWTPNKSDSKPPWTNTNPCNTNSPWPAEAVAVICPIPAPGSETVLREHNRTLPHRRETQVPVLPAAAIMAMVLPGMAAHHPLWTVVPVTG</sequence>